<dbReference type="Gene3D" id="1.10.10.10">
    <property type="entry name" value="Winged helix-like DNA-binding domain superfamily/Winged helix DNA-binding domain"/>
    <property type="match status" value="1"/>
</dbReference>
<protein>
    <submittedName>
        <fullName evidence="5">Two-component response regulator</fullName>
    </submittedName>
</protein>
<reference evidence="6" key="1">
    <citation type="submission" date="2002-12" db="EMBL/GenBank/DDBJ databases">
        <title>Complete genome sequence of Vibrio vulnificus CMCP6.</title>
        <authorList>
            <person name="Rhee J.H."/>
            <person name="Kim S.Y."/>
            <person name="Chung S.S."/>
            <person name="Kim J.J."/>
            <person name="Moon Y.H."/>
            <person name="Jeong H."/>
            <person name="Choy H.E."/>
        </authorList>
    </citation>
    <scope>NUCLEOTIDE SEQUENCE [LARGE SCALE GENOMIC DNA]</scope>
    <source>
        <strain evidence="6">CMCP6</strain>
    </source>
</reference>
<dbReference type="GO" id="GO:0000160">
    <property type="term" value="P:phosphorelay signal transduction system"/>
    <property type="evidence" value="ECO:0007669"/>
    <property type="project" value="InterPro"/>
</dbReference>
<dbReference type="InterPro" id="IPR000792">
    <property type="entry name" value="Tscrpt_reg_LuxR_C"/>
</dbReference>
<dbReference type="Proteomes" id="UP000002275">
    <property type="component" value="Chromosome II"/>
</dbReference>
<feature type="domain" description="Response regulatory" evidence="4">
    <location>
        <begin position="5"/>
        <end position="121"/>
    </location>
</feature>
<dbReference type="CDD" id="cd06170">
    <property type="entry name" value="LuxR_C_like"/>
    <property type="match status" value="1"/>
</dbReference>
<dbReference type="KEGG" id="vvu:VV2_1508"/>
<dbReference type="PRINTS" id="PR00038">
    <property type="entry name" value="HTHLUXR"/>
</dbReference>
<organism evidence="5 6">
    <name type="scientific">Vibrio vulnificus (strain CMCP6)</name>
    <dbReference type="NCBI Taxonomy" id="216895"/>
    <lineage>
        <taxon>Bacteria</taxon>
        <taxon>Pseudomonadati</taxon>
        <taxon>Pseudomonadota</taxon>
        <taxon>Gammaproteobacteria</taxon>
        <taxon>Vibrionales</taxon>
        <taxon>Vibrionaceae</taxon>
        <taxon>Vibrio</taxon>
    </lineage>
</organism>
<evidence type="ECO:0000313" key="6">
    <source>
        <dbReference type="Proteomes" id="UP000002275"/>
    </source>
</evidence>
<proteinExistence type="predicted"/>
<dbReference type="GO" id="GO:0006355">
    <property type="term" value="P:regulation of DNA-templated transcription"/>
    <property type="evidence" value="ECO:0007669"/>
    <property type="project" value="InterPro"/>
</dbReference>
<keyword evidence="1" id="KW-0238">DNA-binding</keyword>
<dbReference type="PANTHER" id="PTHR45566">
    <property type="entry name" value="HTH-TYPE TRANSCRIPTIONAL REGULATOR YHJB-RELATED"/>
    <property type="match status" value="1"/>
</dbReference>
<feature type="modified residue" description="4-aspartylphosphate" evidence="2">
    <location>
        <position position="56"/>
    </location>
</feature>
<dbReference type="SMART" id="SM00448">
    <property type="entry name" value="REC"/>
    <property type="match status" value="1"/>
</dbReference>
<evidence type="ECO:0000259" key="3">
    <source>
        <dbReference type="PROSITE" id="PS50043"/>
    </source>
</evidence>
<dbReference type="Gene3D" id="3.40.50.2300">
    <property type="match status" value="1"/>
</dbReference>
<dbReference type="AlphaFoldDB" id="A0A3Q0L0P9"/>
<dbReference type="Pfam" id="PF00196">
    <property type="entry name" value="GerE"/>
    <property type="match status" value="1"/>
</dbReference>
<dbReference type="InterPro" id="IPR036388">
    <property type="entry name" value="WH-like_DNA-bd_sf"/>
</dbReference>
<dbReference type="PROSITE" id="PS00622">
    <property type="entry name" value="HTH_LUXR_1"/>
    <property type="match status" value="1"/>
</dbReference>
<keyword evidence="2" id="KW-0597">Phosphoprotein</keyword>
<evidence type="ECO:0000259" key="4">
    <source>
        <dbReference type="PROSITE" id="PS50110"/>
    </source>
</evidence>
<reference evidence="5 6" key="3">
    <citation type="journal article" date="2011" name="Mol. Syst. Biol.">
        <title>Integrative genome-scale metabolic analysis of Vibrio vulnificus for drug targeting and discovery.</title>
        <authorList>
            <person name="Kim H.U."/>
            <person name="Kim S.Y."/>
            <person name="Jeong H."/>
            <person name="Kim T.Y."/>
            <person name="Kim J.J."/>
            <person name="Choy H.E."/>
            <person name="Yi K.Y."/>
            <person name="Rhee J.H."/>
            <person name="Lee S.Y."/>
        </authorList>
    </citation>
    <scope>NUCLEOTIDE SEQUENCE [LARGE SCALE GENOMIC DNA]</scope>
    <source>
        <strain evidence="5 6">CMCP6</strain>
    </source>
</reference>
<accession>A0A3Q0L0P9</accession>
<sequence length="195" mass="21666">MTVEKVLIIDSQPLYARALSSLVKEVINPLEVTITTNTKQILDCVREENVDLIIMDVLIEGRDGISLAKSIFANGYVGKLLFVSSNDYDSLSNVAYTIGAHGYLTKYASQSTLSNAIVNVLKGYTMFKAQPAQSDQQALSEREVTVLSYLMQGYSNQKISELLMLSNKTISTYKARILKKYNAKSIVEIAEIHRS</sequence>
<dbReference type="InterPro" id="IPR001789">
    <property type="entry name" value="Sig_transdc_resp-reg_receiver"/>
</dbReference>
<dbReference type="SMART" id="SM00421">
    <property type="entry name" value="HTH_LUXR"/>
    <property type="match status" value="1"/>
</dbReference>
<dbReference type="SUPFAM" id="SSF46894">
    <property type="entry name" value="C-terminal effector domain of the bipartite response regulators"/>
    <property type="match status" value="1"/>
</dbReference>
<dbReference type="GO" id="GO:0003677">
    <property type="term" value="F:DNA binding"/>
    <property type="evidence" value="ECO:0007669"/>
    <property type="project" value="UniProtKB-KW"/>
</dbReference>
<evidence type="ECO:0000313" key="5">
    <source>
        <dbReference type="EMBL" id="AAO08372.1"/>
    </source>
</evidence>
<dbReference type="PROSITE" id="PS50043">
    <property type="entry name" value="HTH_LUXR_2"/>
    <property type="match status" value="1"/>
</dbReference>
<name>A0A3Q0L0P9_VIBVU</name>
<evidence type="ECO:0000256" key="1">
    <source>
        <dbReference type="ARBA" id="ARBA00023125"/>
    </source>
</evidence>
<dbReference type="EMBL" id="AE016796">
    <property type="protein sequence ID" value="AAO08372.1"/>
    <property type="molecule type" value="Genomic_DNA"/>
</dbReference>
<dbReference type="PANTHER" id="PTHR45566:SF2">
    <property type="entry name" value="NARL SUBFAMILY"/>
    <property type="match status" value="1"/>
</dbReference>
<gene>
    <name evidence="5" type="ordered locus">VV2_1508</name>
</gene>
<feature type="domain" description="HTH luxR-type" evidence="3">
    <location>
        <begin position="132"/>
        <end position="195"/>
    </location>
</feature>
<dbReference type="RefSeq" id="WP_011082360.1">
    <property type="nucleotide sequence ID" value="NC_004460.2"/>
</dbReference>
<dbReference type="InterPro" id="IPR016032">
    <property type="entry name" value="Sig_transdc_resp-reg_C-effctor"/>
</dbReference>
<evidence type="ECO:0000256" key="2">
    <source>
        <dbReference type="PROSITE-ProRule" id="PRU00169"/>
    </source>
</evidence>
<dbReference type="InterPro" id="IPR051015">
    <property type="entry name" value="EvgA-like"/>
</dbReference>
<reference evidence="5 6" key="2">
    <citation type="journal article" date="2003" name="Infect. Immun.">
        <title>Characterization and pathogenic significance of Vibrio vulnificus antigens preferentially expressed in septicemic patients.</title>
        <authorList>
            <person name="Kim Y.R."/>
            <person name="Lee S.E."/>
            <person name="Kim C.M."/>
            <person name="Kim S.Y."/>
            <person name="Shin E.K."/>
            <person name="Shin D.H."/>
            <person name="Chung S.S."/>
            <person name="Choy H.E."/>
            <person name="Progulske-Fox A."/>
            <person name="Hillman J.D."/>
            <person name="Handfield M."/>
            <person name="Rhee J.H."/>
        </authorList>
    </citation>
    <scope>NUCLEOTIDE SEQUENCE [LARGE SCALE GENOMIC DNA]</scope>
    <source>
        <strain evidence="5 6">CMCP6</strain>
    </source>
</reference>
<dbReference type="PROSITE" id="PS50110">
    <property type="entry name" value="RESPONSE_REGULATORY"/>
    <property type="match status" value="1"/>
</dbReference>
<dbReference type="Pfam" id="PF00072">
    <property type="entry name" value="Response_reg"/>
    <property type="match status" value="1"/>
</dbReference>
<dbReference type="InterPro" id="IPR011006">
    <property type="entry name" value="CheY-like_superfamily"/>
</dbReference>
<dbReference type="SUPFAM" id="SSF52172">
    <property type="entry name" value="CheY-like"/>
    <property type="match status" value="1"/>
</dbReference>